<feature type="transmembrane region" description="Helical" evidence="1">
    <location>
        <begin position="69"/>
        <end position="93"/>
    </location>
</feature>
<dbReference type="RefSeq" id="XP_025519730.1">
    <property type="nucleotide sequence ID" value="XM_025653884.1"/>
</dbReference>
<proteinExistence type="predicted"/>
<keyword evidence="1" id="KW-0812">Transmembrane</keyword>
<dbReference type="Proteomes" id="UP000249526">
    <property type="component" value="Unassembled WGS sequence"/>
</dbReference>
<evidence type="ECO:0000256" key="1">
    <source>
        <dbReference type="SAM" id="Phobius"/>
    </source>
</evidence>
<reference evidence="2 3" key="1">
    <citation type="submission" date="2018-02" db="EMBL/GenBank/DDBJ databases">
        <title>The genomes of Aspergillus section Nigri reveals drivers in fungal speciation.</title>
        <authorList>
            <consortium name="DOE Joint Genome Institute"/>
            <person name="Vesth T.C."/>
            <person name="Nybo J."/>
            <person name="Theobald S."/>
            <person name="Brandl J."/>
            <person name="Frisvad J.C."/>
            <person name="Nielsen K.F."/>
            <person name="Lyhne E.K."/>
            <person name="Kogle M.E."/>
            <person name="Kuo A."/>
            <person name="Riley R."/>
            <person name="Clum A."/>
            <person name="Nolan M."/>
            <person name="Lipzen A."/>
            <person name="Salamov A."/>
            <person name="Henrissat B."/>
            <person name="Wiebenga A."/>
            <person name="De vries R.P."/>
            <person name="Grigoriev I.V."/>
            <person name="Mortensen U.H."/>
            <person name="Andersen M.R."/>
            <person name="Baker S.E."/>
        </authorList>
    </citation>
    <scope>NUCLEOTIDE SEQUENCE [LARGE SCALE GENOMIC DNA]</scope>
    <source>
        <strain evidence="2 3">CBS 112811</strain>
    </source>
</reference>
<keyword evidence="1" id="KW-0472">Membrane</keyword>
<accession>A0A8G1VTH4</accession>
<feature type="transmembrane region" description="Helical" evidence="1">
    <location>
        <begin position="38"/>
        <end position="57"/>
    </location>
</feature>
<dbReference type="AlphaFoldDB" id="A0A8G1VTH4"/>
<feature type="transmembrane region" description="Helical" evidence="1">
    <location>
        <begin position="9"/>
        <end position="32"/>
    </location>
</feature>
<name>A0A8G1VTH4_9EURO</name>
<dbReference type="EMBL" id="KZ825055">
    <property type="protein sequence ID" value="RAH61808.1"/>
    <property type="molecule type" value="Genomic_DNA"/>
</dbReference>
<keyword evidence="3" id="KW-1185">Reference proteome</keyword>
<keyword evidence="1" id="KW-1133">Transmembrane helix</keyword>
<sequence length="94" mass="10995">MFGISHSGFVLCTWGGSCANISFYWGLFFFSLNLFHKVSFLVSFFFLLFSHLLFSVRDIFGSGLRRSRTVFHCLFCLYQLPFLRLILLFTGVWI</sequence>
<evidence type="ECO:0000313" key="2">
    <source>
        <dbReference type="EMBL" id="RAH61808.1"/>
    </source>
</evidence>
<protein>
    <submittedName>
        <fullName evidence="2">Uncharacterized protein</fullName>
    </submittedName>
</protein>
<dbReference type="GeneID" id="37157286"/>
<gene>
    <name evidence="2" type="ORF">BO85DRAFT_117547</name>
</gene>
<evidence type="ECO:0000313" key="3">
    <source>
        <dbReference type="Proteomes" id="UP000249526"/>
    </source>
</evidence>
<organism evidence="2 3">
    <name type="scientific">Aspergillus piperis CBS 112811</name>
    <dbReference type="NCBI Taxonomy" id="1448313"/>
    <lineage>
        <taxon>Eukaryota</taxon>
        <taxon>Fungi</taxon>
        <taxon>Dikarya</taxon>
        <taxon>Ascomycota</taxon>
        <taxon>Pezizomycotina</taxon>
        <taxon>Eurotiomycetes</taxon>
        <taxon>Eurotiomycetidae</taxon>
        <taxon>Eurotiales</taxon>
        <taxon>Aspergillaceae</taxon>
        <taxon>Aspergillus</taxon>
        <taxon>Aspergillus subgen. Circumdati</taxon>
    </lineage>
</organism>